<dbReference type="EMBL" id="ABVL01000026">
    <property type="protein sequence ID" value="EDY16945.1"/>
    <property type="molecule type" value="Genomic_DNA"/>
</dbReference>
<accession>B4D9I4</accession>
<dbReference type="InParanoid" id="B4D9I4"/>
<proteinExistence type="predicted"/>
<evidence type="ECO:0000313" key="2">
    <source>
        <dbReference type="Proteomes" id="UP000005824"/>
    </source>
</evidence>
<protein>
    <submittedName>
        <fullName evidence="1">Uncharacterized protein</fullName>
    </submittedName>
</protein>
<sequence>MRQVWKAVANWHDVRRSDFTLVPKLQLGNAPVCEAPASSAVVPGCGSIRDRDIPKLELGNEENDPKLSASRSRSLQRMLGVIL</sequence>
<dbReference type="Proteomes" id="UP000005824">
    <property type="component" value="Unassembled WGS sequence"/>
</dbReference>
<reference evidence="1 2" key="1">
    <citation type="journal article" date="2011" name="J. Bacteriol.">
        <title>Genome sequence of Chthoniobacter flavus Ellin428, an aerobic heterotrophic soil bacterium.</title>
        <authorList>
            <person name="Kant R."/>
            <person name="van Passel M.W."/>
            <person name="Palva A."/>
            <person name="Lucas S."/>
            <person name="Lapidus A."/>
            <person name="Glavina Del Rio T."/>
            <person name="Dalin E."/>
            <person name="Tice H."/>
            <person name="Bruce D."/>
            <person name="Goodwin L."/>
            <person name="Pitluck S."/>
            <person name="Larimer F.W."/>
            <person name="Land M.L."/>
            <person name="Hauser L."/>
            <person name="Sangwan P."/>
            <person name="de Vos W.M."/>
            <person name="Janssen P.H."/>
            <person name="Smidt H."/>
        </authorList>
    </citation>
    <scope>NUCLEOTIDE SEQUENCE [LARGE SCALE GENOMIC DNA]</scope>
    <source>
        <strain evidence="1 2">Ellin428</strain>
    </source>
</reference>
<dbReference type="AlphaFoldDB" id="B4D9I4"/>
<keyword evidence="2" id="KW-1185">Reference proteome</keyword>
<name>B4D9I4_9BACT</name>
<evidence type="ECO:0000313" key="1">
    <source>
        <dbReference type="EMBL" id="EDY16945.1"/>
    </source>
</evidence>
<organism evidence="1 2">
    <name type="scientific">Chthoniobacter flavus Ellin428</name>
    <dbReference type="NCBI Taxonomy" id="497964"/>
    <lineage>
        <taxon>Bacteria</taxon>
        <taxon>Pseudomonadati</taxon>
        <taxon>Verrucomicrobiota</taxon>
        <taxon>Spartobacteria</taxon>
        <taxon>Chthoniobacterales</taxon>
        <taxon>Chthoniobacteraceae</taxon>
        <taxon>Chthoniobacter</taxon>
    </lineage>
</organism>
<comment type="caution">
    <text evidence="1">The sequence shown here is derived from an EMBL/GenBank/DDBJ whole genome shotgun (WGS) entry which is preliminary data.</text>
</comment>
<gene>
    <name evidence="1" type="ORF">CfE428DRAFT_5574</name>
</gene>